<gene>
    <name evidence="1" type="ORF">AC579_518</name>
</gene>
<reference evidence="1 2" key="1">
    <citation type="submission" date="2015-07" db="EMBL/GenBank/DDBJ databases">
        <title>Comparative genomics of the Sigatoka disease complex on banana suggests a link between parallel evolutionary changes in Pseudocercospora fijiensis and Pseudocercospora eumusae and increased virulence on the banana host.</title>
        <authorList>
            <person name="Chang T.-C."/>
            <person name="Salvucci A."/>
            <person name="Crous P.W."/>
            <person name="Stergiopoulos I."/>
        </authorList>
    </citation>
    <scope>NUCLEOTIDE SEQUENCE [LARGE SCALE GENOMIC DNA]</scope>
    <source>
        <strain evidence="1 2">CBS 116634</strain>
    </source>
</reference>
<sequence>MHTYQPRFICIRNVRLICPSQRPKSACSPTASQRAIDNIQRVELSMRISNRSSSKGVLQGQKKDGQVIARSDDGWLVIEKLHLSEVEFEEIFATSIAIVEKARRNKKHGEEAEAVGEVISALAGG</sequence>
<evidence type="ECO:0000313" key="2">
    <source>
        <dbReference type="Proteomes" id="UP000073492"/>
    </source>
</evidence>
<name>A0A139IRW3_9PEZI</name>
<keyword evidence="2" id="KW-1185">Reference proteome</keyword>
<dbReference type="EMBL" id="LFZO01000022">
    <property type="protein sequence ID" value="KXT17286.1"/>
    <property type="molecule type" value="Genomic_DNA"/>
</dbReference>
<dbReference type="Proteomes" id="UP000073492">
    <property type="component" value="Unassembled WGS sequence"/>
</dbReference>
<proteinExistence type="predicted"/>
<evidence type="ECO:0000313" key="1">
    <source>
        <dbReference type="EMBL" id="KXT17286.1"/>
    </source>
</evidence>
<protein>
    <submittedName>
        <fullName evidence="1">Uncharacterized protein</fullName>
    </submittedName>
</protein>
<dbReference type="AlphaFoldDB" id="A0A139IRW3"/>
<accession>A0A139IRW3</accession>
<organism evidence="1 2">
    <name type="scientific">Pseudocercospora musae</name>
    <dbReference type="NCBI Taxonomy" id="113226"/>
    <lineage>
        <taxon>Eukaryota</taxon>
        <taxon>Fungi</taxon>
        <taxon>Dikarya</taxon>
        <taxon>Ascomycota</taxon>
        <taxon>Pezizomycotina</taxon>
        <taxon>Dothideomycetes</taxon>
        <taxon>Dothideomycetidae</taxon>
        <taxon>Mycosphaerellales</taxon>
        <taxon>Mycosphaerellaceae</taxon>
        <taxon>Pseudocercospora</taxon>
    </lineage>
</organism>
<comment type="caution">
    <text evidence="1">The sequence shown here is derived from an EMBL/GenBank/DDBJ whole genome shotgun (WGS) entry which is preliminary data.</text>
</comment>